<reference evidence="14" key="1">
    <citation type="submission" date="2021-01" db="EMBL/GenBank/DDBJ databases">
        <authorList>
            <consortium name="Genoscope - CEA"/>
            <person name="William W."/>
        </authorList>
    </citation>
    <scope>NUCLEOTIDE SEQUENCE</scope>
</reference>
<evidence type="ECO:0000256" key="5">
    <source>
        <dbReference type="ARBA" id="ARBA00022737"/>
    </source>
</evidence>
<dbReference type="GO" id="GO:0004198">
    <property type="term" value="F:calcium-dependent cysteine-type endopeptidase activity"/>
    <property type="evidence" value="ECO:0007669"/>
    <property type="project" value="InterPro"/>
</dbReference>
<keyword evidence="3 11" id="KW-0645">Protease</keyword>
<dbReference type="InterPro" id="IPR022684">
    <property type="entry name" value="Calpain_cysteine_protease"/>
</dbReference>
<comment type="caution">
    <text evidence="14">The sequence shown here is derived from an EMBL/GenBank/DDBJ whole genome shotgun (WGS) entry which is preliminary data.</text>
</comment>
<accession>A0A8S1XRL9</accession>
<dbReference type="EMBL" id="CAJJDP010000130">
    <property type="protein sequence ID" value="CAD8203733.1"/>
    <property type="molecule type" value="Genomic_DNA"/>
</dbReference>
<dbReference type="CDD" id="cd00044">
    <property type="entry name" value="CysPc"/>
    <property type="match status" value="1"/>
</dbReference>
<keyword evidence="2" id="KW-0597">Phosphoprotein</keyword>
<evidence type="ECO:0000256" key="1">
    <source>
        <dbReference type="ARBA" id="ARBA00007623"/>
    </source>
</evidence>
<dbReference type="PANTHER" id="PTHR10183:SF379">
    <property type="entry name" value="CALPAIN-5"/>
    <property type="match status" value="1"/>
</dbReference>
<dbReference type="PANTHER" id="PTHR10183">
    <property type="entry name" value="CALPAIN"/>
    <property type="match status" value="1"/>
</dbReference>
<comment type="caution">
    <text evidence="11">Lacks conserved residue(s) required for the propagation of feature annotation.</text>
</comment>
<keyword evidence="4" id="KW-0479">Metal-binding</keyword>
<dbReference type="SMART" id="SM00230">
    <property type="entry name" value="CysPc"/>
    <property type="match status" value="1"/>
</dbReference>
<organism evidence="14 15">
    <name type="scientific">Paramecium octaurelia</name>
    <dbReference type="NCBI Taxonomy" id="43137"/>
    <lineage>
        <taxon>Eukaryota</taxon>
        <taxon>Sar</taxon>
        <taxon>Alveolata</taxon>
        <taxon>Ciliophora</taxon>
        <taxon>Intramacronucleata</taxon>
        <taxon>Oligohymenophorea</taxon>
        <taxon>Peniculida</taxon>
        <taxon>Parameciidae</taxon>
        <taxon>Paramecium</taxon>
    </lineage>
</organism>
<comment type="similarity">
    <text evidence="1">Belongs to the peptidase C2 family.</text>
</comment>
<dbReference type="PROSITE" id="PS50203">
    <property type="entry name" value="CALPAIN_CAT"/>
    <property type="match status" value="2"/>
</dbReference>
<evidence type="ECO:0000256" key="3">
    <source>
        <dbReference type="ARBA" id="ARBA00022670"/>
    </source>
</evidence>
<evidence type="ECO:0000256" key="10">
    <source>
        <dbReference type="PIRSR" id="PIRSR622684-1"/>
    </source>
</evidence>
<evidence type="ECO:0000256" key="8">
    <source>
        <dbReference type="ARBA" id="ARBA00022807"/>
    </source>
</evidence>
<gene>
    <name evidence="14" type="ORF">POCTA_138.1.T1300178</name>
</gene>
<keyword evidence="8 11" id="KW-0788">Thiol protease</keyword>
<dbReference type="AlphaFoldDB" id="A0A8S1XRL9"/>
<evidence type="ECO:0000256" key="7">
    <source>
        <dbReference type="ARBA" id="ARBA00022801"/>
    </source>
</evidence>
<keyword evidence="7 11" id="KW-0378">Hydrolase</keyword>
<feature type="domain" description="Calpain catalytic" evidence="12">
    <location>
        <begin position="692"/>
        <end position="988"/>
    </location>
</feature>
<feature type="domain" description="EF-hand" evidence="13">
    <location>
        <begin position="106"/>
        <end position="141"/>
    </location>
</feature>
<feature type="active site" evidence="10 11">
    <location>
        <position position="906"/>
    </location>
</feature>
<dbReference type="Proteomes" id="UP000683925">
    <property type="component" value="Unassembled WGS sequence"/>
</dbReference>
<name>A0A8S1XRL9_PAROT</name>
<evidence type="ECO:0000259" key="13">
    <source>
        <dbReference type="PROSITE" id="PS50222"/>
    </source>
</evidence>
<dbReference type="GO" id="GO:0005509">
    <property type="term" value="F:calcium ion binding"/>
    <property type="evidence" value="ECO:0007669"/>
    <property type="project" value="InterPro"/>
</dbReference>
<feature type="domain" description="EF-hand" evidence="13">
    <location>
        <begin position="543"/>
        <end position="578"/>
    </location>
</feature>
<dbReference type="OrthoDB" id="167576at2759"/>
<feature type="active site" evidence="10 11">
    <location>
        <position position="757"/>
    </location>
</feature>
<proteinExistence type="inferred from homology"/>
<keyword evidence="6" id="KW-0863">Zinc-finger</keyword>
<keyword evidence="9" id="KW-0862">Zinc</keyword>
<evidence type="ECO:0000313" key="15">
    <source>
        <dbReference type="Proteomes" id="UP000683925"/>
    </source>
</evidence>
<dbReference type="GO" id="GO:0006508">
    <property type="term" value="P:proteolysis"/>
    <property type="evidence" value="ECO:0007669"/>
    <property type="project" value="UniProtKB-KW"/>
</dbReference>
<protein>
    <recommendedName>
        <fullName evidence="16">Calpain catalytic domain-containing protein</fullName>
    </recommendedName>
</protein>
<feature type="active site" evidence="10 11">
    <location>
        <position position="931"/>
    </location>
</feature>
<evidence type="ECO:0000259" key="12">
    <source>
        <dbReference type="PROSITE" id="PS50203"/>
    </source>
</evidence>
<sequence length="1220" mass="141585">MGSDDQVLKALYKVAVQKPFKQVVQDFGRPTLAQVHFRKLIIQMDPTITITDCDRFYQKALIDHSSLVGLTVEILEKITENQEKVELVLSKQDLQTITVIIQNYRAKRLDIERVFKFFDKNRDLALEERETKELIEFFHNSITPSEYQSIRNKIGNLKFSCDHLRQLFQQWEQIVDNQYKNPQQEQVKYTIRSQLEEKKKEDEVVPVPVPVEDVEQQEVKDDQVDFADFINIDLHTTGAKELVQIREELKKTKQEFVDKDFPASVRSLGMKFCQLSWKRMSDIFQNNLKMFNVDDSQDSRVGLGKWISHRDIKQGILGDCYFLSSISTIACRWPEVIKDLFISQRANKEKLYAVRLCLDGEWKVVVLDDFIPVNGQGNPAFSKNAGAEMWVALLEKAWAKMNIDYTDIEGGDPREVIKSITGGPTWVVFTNAADFKQQLQKCSDMKSLYKVAVQKPFKQVVQDFGRPTLAQVHFRKLIIQMDPTITITDCDRFYQKALIDHSSLVGLTVEILEKITENQEKVELVLSKQDLQTITVIIQNYRAKRLDIERVFKFFDKNRDLALEERETKELIEFFHNSITPSEYQSIRNKIGNLKFSCDHLRQLFQQWEQIVDNQYKNPQQEQVKYTIRSQLEEKKKEDEVVPVPVPVEDVEQQEVKDDQVDFADFINIDLHTTGAKELVQIREELKKTKQEFVDKDFPASVRSLGMKFCQLSWKRMSDIFQNNLKMFNVDDSQDSRVGLGKWISHRDIKQGILGDCYFLSSISTIACRWPEVIKDLFISQRANKEKLYAVRLCLDGEWKVVVLDDFIPVNGQGNPAFSKNAGAEMWVALLEKAWAKMNIDYTDIEGGDPREVIKSITGGPTWVVFTNAADFKQQLQKCSDMKCVMTSGTFGSNPNYTNYGLEAGHAYSLLKVYNVTHPTKGEVTLLKIRNPWGNKEWNGDWSDGSSLWTESLKEQVKFGKKEDDGIFFMEIKDFQRYFQAIFVGYFRKEYLYNSIKQMAKKTKTIQYDIEIPNDGEYYFTVHQEALRRYKLNKDIKYEYSYVRILLAKNAGKGEYQFIDQKQQKDIEVHLGGQLTKGKYSVQIKIKWAVPTWNEHEYQFSVYGSEFLRPKQVPRDADLRKAVMLQVARENKNLQQLTTGLFCAMETVVSKGLGYFYYKNTSQKTFKLKNTLSNKQGVKFLKPEIGDNYVIELAPGEDKIVLCSLDPSGVAFTPKHQLVQ</sequence>
<evidence type="ECO:0000313" key="14">
    <source>
        <dbReference type="EMBL" id="CAD8203733.1"/>
    </source>
</evidence>
<keyword evidence="5" id="KW-0677">Repeat</keyword>
<evidence type="ECO:0008006" key="16">
    <source>
        <dbReference type="Google" id="ProtNLM"/>
    </source>
</evidence>
<dbReference type="GO" id="GO:0008270">
    <property type="term" value="F:zinc ion binding"/>
    <property type="evidence" value="ECO:0007669"/>
    <property type="project" value="UniProtKB-KW"/>
</dbReference>
<dbReference type="InterPro" id="IPR001300">
    <property type="entry name" value="Peptidase_C2_calpain_cat"/>
</dbReference>
<dbReference type="FunFam" id="3.90.70.10:FF:000010">
    <property type="entry name" value="Calpain 15"/>
    <property type="match status" value="1"/>
</dbReference>
<evidence type="ECO:0000256" key="11">
    <source>
        <dbReference type="PROSITE-ProRule" id="PRU00239"/>
    </source>
</evidence>
<evidence type="ECO:0000256" key="2">
    <source>
        <dbReference type="ARBA" id="ARBA00022553"/>
    </source>
</evidence>
<evidence type="ECO:0000256" key="6">
    <source>
        <dbReference type="ARBA" id="ARBA00022771"/>
    </source>
</evidence>
<evidence type="ECO:0000256" key="9">
    <source>
        <dbReference type="ARBA" id="ARBA00022833"/>
    </source>
</evidence>
<dbReference type="OMA" id="VKYTIRS"/>
<dbReference type="Pfam" id="PF00648">
    <property type="entry name" value="Peptidase_C2"/>
    <property type="match status" value="2"/>
</dbReference>
<dbReference type="InterPro" id="IPR002048">
    <property type="entry name" value="EF_hand_dom"/>
</dbReference>
<feature type="domain" description="Calpain catalytic" evidence="12">
    <location>
        <begin position="255"/>
        <end position="424"/>
    </location>
</feature>
<keyword evidence="15" id="KW-1185">Reference proteome</keyword>
<dbReference type="PROSITE" id="PS50222">
    <property type="entry name" value="EF_HAND_2"/>
    <property type="match status" value="2"/>
</dbReference>
<evidence type="ECO:0000256" key="4">
    <source>
        <dbReference type="ARBA" id="ARBA00022723"/>
    </source>
</evidence>